<sequence length="748" mass="81915">MPKDENGEPQRHPDPDDGNWVNSINDPGPDAPGRNNNCVDAALATADTYSGNPTAAAHRTPDTNPDGTPSDRGENNGRDRIENTLGARFNDYGNGRDAFNRLENDLRNSGHGSQAVIVTQDRNGRAHAWNVVNHNGKITYVDAQTGKRSDKPLHDGSNGVHAIPLDANRQPAPSTKATPSRDAANNNRRPAAEPAGSGDGKKHKLSPDDMEIDEGAAQKHQKPNDYTPDNTSDVDMPDADDPHHQTASESRKARNEDLPQPEASDLKHSNRPPDTSQGLVREHESVGTPVHRIELHPENPADNPAYTHLREWAKDGRLANLLEVAANRRAAYVDVTQGVADARNALHDARAEHAKALKENDENPSDKNAQALADAAAKYEQAKQDHAAARDAVKDTDIPPTAFTEKELREILGPDFSRMNDGHRHVVIATVARMSLAFHANNSVGSSPERAPDGQTPYKGAARQQQKDREDPATEFDESAAAARRANTASGKGKANLIPPKYREKGSAAYKAMQDLQRAKTGSDKANITPRFATLLKDAKDNVPDFSEKNYAVVEVVDSDGNSTYIVDSSVPAQSDGATPRHSERHILQWINRLNATKGKEGYTIAGLYTEREPCGTPKESPGHADCSLELRKALAEQKIPVYYSTTYREDTDGRAEAQQEKRAELEANRDKFIEENSHLSEADLKKQLKKEGLTDAQINTRVKEARSDNETEMSAEMESHLHVISELWAHTRISMLNRKQAGTSVEA</sequence>
<feature type="compositionally biased region" description="Basic and acidic residues" evidence="2">
    <location>
        <begin position="69"/>
        <end position="80"/>
    </location>
</feature>
<dbReference type="AlphaFoldDB" id="A0A371Q6K6"/>
<reference evidence="4 5" key="1">
    <citation type="submission" date="2018-08" db="EMBL/GenBank/DDBJ databases">
        <title>Streptomyces NEAU-D10 sp. nov., a novel Actinomycete isolated from soil.</title>
        <authorList>
            <person name="Jin L."/>
        </authorList>
    </citation>
    <scope>NUCLEOTIDE SEQUENCE [LARGE SCALE GENOMIC DNA]</scope>
    <source>
        <strain evidence="4 5">NEAU-D10</strain>
    </source>
</reference>
<evidence type="ECO:0000256" key="2">
    <source>
        <dbReference type="SAM" id="MobiDB-lite"/>
    </source>
</evidence>
<feature type="region of interest" description="Disordered" evidence="2">
    <location>
        <begin position="442"/>
        <end position="499"/>
    </location>
</feature>
<evidence type="ECO:0000259" key="3">
    <source>
        <dbReference type="Pfam" id="PF15644"/>
    </source>
</evidence>
<protein>
    <recommendedName>
        <fullName evidence="3">Tox-PL domain-containing protein</fullName>
    </recommendedName>
</protein>
<feature type="region of interest" description="Disordered" evidence="2">
    <location>
        <begin position="1"/>
        <end position="80"/>
    </location>
</feature>
<dbReference type="OrthoDB" id="9111418at2"/>
<keyword evidence="5" id="KW-1185">Reference proteome</keyword>
<feature type="domain" description="Tox-PL" evidence="3">
    <location>
        <begin position="36"/>
        <end position="147"/>
    </location>
</feature>
<feature type="compositionally biased region" description="Basic and acidic residues" evidence="2">
    <location>
        <begin position="380"/>
        <end position="397"/>
    </location>
</feature>
<evidence type="ECO:0000313" key="5">
    <source>
        <dbReference type="Proteomes" id="UP000262477"/>
    </source>
</evidence>
<feature type="region of interest" description="Disordered" evidence="2">
    <location>
        <begin position="373"/>
        <end position="401"/>
    </location>
</feature>
<dbReference type="Proteomes" id="UP000262477">
    <property type="component" value="Unassembled WGS sequence"/>
</dbReference>
<dbReference type="Pfam" id="PF14440">
    <property type="entry name" value="XOO_2897-deam"/>
    <property type="match status" value="1"/>
</dbReference>
<evidence type="ECO:0000256" key="1">
    <source>
        <dbReference type="SAM" id="Coils"/>
    </source>
</evidence>
<dbReference type="Pfam" id="PF15644">
    <property type="entry name" value="Gln_amidase"/>
    <property type="match status" value="1"/>
</dbReference>
<gene>
    <name evidence="4" type="ORF">DY245_11215</name>
</gene>
<organism evidence="4 5">
    <name type="scientific">Streptomyces inhibens</name>
    <dbReference type="NCBI Taxonomy" id="2293571"/>
    <lineage>
        <taxon>Bacteria</taxon>
        <taxon>Bacillati</taxon>
        <taxon>Actinomycetota</taxon>
        <taxon>Actinomycetes</taxon>
        <taxon>Kitasatosporales</taxon>
        <taxon>Streptomycetaceae</taxon>
        <taxon>Streptomyces</taxon>
    </lineage>
</organism>
<dbReference type="InterPro" id="IPR032722">
    <property type="entry name" value="Deaminase_XOO_2897"/>
</dbReference>
<dbReference type="InterPro" id="IPR028908">
    <property type="entry name" value="Tox-PL_dom"/>
</dbReference>
<accession>A0A371Q6K6</accession>
<comment type="caution">
    <text evidence="4">The sequence shown here is derived from an EMBL/GenBank/DDBJ whole genome shotgun (WGS) entry which is preliminary data.</text>
</comment>
<feature type="compositionally biased region" description="Basic and acidic residues" evidence="2">
    <location>
        <begin position="1"/>
        <end position="15"/>
    </location>
</feature>
<dbReference type="EMBL" id="QUAC01000077">
    <property type="protein sequence ID" value="REK90347.1"/>
    <property type="molecule type" value="Genomic_DNA"/>
</dbReference>
<name>A0A371Q6K6_STRIH</name>
<feature type="compositionally biased region" description="Basic and acidic residues" evidence="2">
    <location>
        <begin position="280"/>
        <end position="299"/>
    </location>
</feature>
<feature type="compositionally biased region" description="Low complexity" evidence="2">
    <location>
        <begin position="180"/>
        <end position="195"/>
    </location>
</feature>
<proteinExistence type="predicted"/>
<feature type="region of interest" description="Disordered" evidence="2">
    <location>
        <begin position="147"/>
        <end position="304"/>
    </location>
</feature>
<feature type="coiled-coil region" evidence="1">
    <location>
        <begin position="649"/>
        <end position="683"/>
    </location>
</feature>
<evidence type="ECO:0000313" key="4">
    <source>
        <dbReference type="EMBL" id="REK90347.1"/>
    </source>
</evidence>
<feature type="compositionally biased region" description="Basic and acidic residues" evidence="2">
    <location>
        <begin position="240"/>
        <end position="257"/>
    </location>
</feature>
<keyword evidence="1" id="KW-0175">Coiled coil</keyword>